<dbReference type="STRING" id="390241.SAMN04488023_11968"/>
<accession>A0A1H9SSS3</accession>
<keyword evidence="1" id="KW-1133">Transmembrane helix</keyword>
<evidence type="ECO:0000256" key="1">
    <source>
        <dbReference type="SAM" id="Phobius"/>
    </source>
</evidence>
<keyword evidence="1" id="KW-0812">Transmembrane</keyword>
<protein>
    <submittedName>
        <fullName evidence="2">Uncharacterized protein</fullName>
    </submittedName>
</protein>
<evidence type="ECO:0000313" key="2">
    <source>
        <dbReference type="EMBL" id="SER88006.1"/>
    </source>
</evidence>
<name>A0A1H9SSS3_9SPHI</name>
<dbReference type="RefSeq" id="WP_090885868.1">
    <property type="nucleotide sequence ID" value="NZ_FOGG01000019.1"/>
</dbReference>
<dbReference type="OrthoDB" id="980645at2"/>
<gene>
    <name evidence="2" type="ORF">SAMN04488023_11968</name>
</gene>
<dbReference type="Proteomes" id="UP000199572">
    <property type="component" value="Unassembled WGS sequence"/>
</dbReference>
<organism evidence="2 3">
    <name type="scientific">Pedobacter rhizosphaerae</name>
    <dbReference type="NCBI Taxonomy" id="390241"/>
    <lineage>
        <taxon>Bacteria</taxon>
        <taxon>Pseudomonadati</taxon>
        <taxon>Bacteroidota</taxon>
        <taxon>Sphingobacteriia</taxon>
        <taxon>Sphingobacteriales</taxon>
        <taxon>Sphingobacteriaceae</taxon>
        <taxon>Pedobacter</taxon>
    </lineage>
</organism>
<dbReference type="AlphaFoldDB" id="A0A1H9SSS3"/>
<reference evidence="2 3" key="1">
    <citation type="submission" date="2016-10" db="EMBL/GenBank/DDBJ databases">
        <authorList>
            <person name="de Groot N.N."/>
        </authorList>
    </citation>
    <scope>NUCLEOTIDE SEQUENCE [LARGE SCALE GENOMIC DNA]</scope>
    <source>
        <strain evidence="2 3">DSM 18610</strain>
    </source>
</reference>
<sequence length="125" mass="14562">MLKRYISILLLVTMIGANFSRFFIYTSFELNKSFIIKELCENRNRPEMKCEGRCFLKKRLAAAEEREQKQEKEARSKAAVDVFVVNEPFVFSCTYSTPKKKHPMLFASELSEFNTEILHPPTTLA</sequence>
<dbReference type="EMBL" id="FOGG01000019">
    <property type="protein sequence ID" value="SER88006.1"/>
    <property type="molecule type" value="Genomic_DNA"/>
</dbReference>
<evidence type="ECO:0000313" key="3">
    <source>
        <dbReference type="Proteomes" id="UP000199572"/>
    </source>
</evidence>
<keyword evidence="3" id="KW-1185">Reference proteome</keyword>
<feature type="transmembrane region" description="Helical" evidence="1">
    <location>
        <begin position="6"/>
        <end position="24"/>
    </location>
</feature>
<keyword evidence="1" id="KW-0472">Membrane</keyword>
<proteinExistence type="predicted"/>